<dbReference type="InterPro" id="IPR050707">
    <property type="entry name" value="HTH_MetabolicPath_Reg"/>
</dbReference>
<dbReference type="Gene3D" id="3.30.450.40">
    <property type="match status" value="1"/>
</dbReference>
<evidence type="ECO:0000313" key="7">
    <source>
        <dbReference type="Proteomes" id="UP000442533"/>
    </source>
</evidence>
<dbReference type="PROSITE" id="PS51078">
    <property type="entry name" value="ICLR_ED"/>
    <property type="match status" value="1"/>
</dbReference>
<dbReference type="InterPro" id="IPR036388">
    <property type="entry name" value="WH-like_DNA-bd_sf"/>
</dbReference>
<keyword evidence="2" id="KW-0238">DNA-binding</keyword>
<accession>A0A844H3H6</accession>
<dbReference type="GO" id="GO:0003700">
    <property type="term" value="F:DNA-binding transcription factor activity"/>
    <property type="evidence" value="ECO:0007669"/>
    <property type="project" value="TreeGrafter"/>
</dbReference>
<dbReference type="InterPro" id="IPR014757">
    <property type="entry name" value="Tscrpt_reg_IclR_C"/>
</dbReference>
<evidence type="ECO:0000259" key="5">
    <source>
        <dbReference type="PROSITE" id="PS51078"/>
    </source>
</evidence>
<evidence type="ECO:0000256" key="1">
    <source>
        <dbReference type="ARBA" id="ARBA00023015"/>
    </source>
</evidence>
<evidence type="ECO:0000256" key="3">
    <source>
        <dbReference type="ARBA" id="ARBA00023163"/>
    </source>
</evidence>
<comment type="caution">
    <text evidence="6">The sequence shown here is derived from an EMBL/GenBank/DDBJ whole genome shotgun (WGS) entry which is preliminary data.</text>
</comment>
<dbReference type="GO" id="GO:0003677">
    <property type="term" value="F:DNA binding"/>
    <property type="evidence" value="ECO:0007669"/>
    <property type="project" value="UniProtKB-KW"/>
</dbReference>
<dbReference type="SMART" id="SM00346">
    <property type="entry name" value="HTH_ICLR"/>
    <property type="match status" value="1"/>
</dbReference>
<dbReference type="SUPFAM" id="SSF46785">
    <property type="entry name" value="Winged helix' DNA-binding domain"/>
    <property type="match status" value="1"/>
</dbReference>
<dbReference type="PROSITE" id="PS51077">
    <property type="entry name" value="HTH_ICLR"/>
    <property type="match status" value="1"/>
</dbReference>
<dbReference type="PANTHER" id="PTHR30136:SF7">
    <property type="entry name" value="HTH-TYPE TRANSCRIPTIONAL REGULATOR KDGR-RELATED"/>
    <property type="match status" value="1"/>
</dbReference>
<sequence>MQTGTEDPAEGRYRAPALDKGLDILEVLAEQARGLTRTEIVKALGLSPSQIYRMLERLVARGYVTRLDGDRYALTMRMFLLATRHPPLRRLLAEAQPLMDEFSGRIGQSCHLVVPERGAGIVVAQASPIGHWEFRARLGAQLDLFTTSSGLTLLAFQDPAGITQTLGCWGIAGADERLAGVAPHLAEVRARGARVAPSGQLAGVTDISVPVPGPGGMAVAVLTCAFIDHPDAAQIHDRDSALAALHEVARTLAAAEAPPA</sequence>
<reference evidence="6 7" key="1">
    <citation type="submission" date="2019-11" db="EMBL/GenBank/DDBJ databases">
        <authorList>
            <person name="Dong K."/>
        </authorList>
    </citation>
    <scope>NUCLEOTIDE SEQUENCE [LARGE SCALE GENOMIC DNA]</scope>
    <source>
        <strain evidence="6 7">JCM 17370</strain>
    </source>
</reference>
<dbReference type="CDD" id="cd00090">
    <property type="entry name" value="HTH_ARSR"/>
    <property type="match status" value="1"/>
</dbReference>
<evidence type="ECO:0000313" key="6">
    <source>
        <dbReference type="EMBL" id="MTH34083.1"/>
    </source>
</evidence>
<evidence type="ECO:0000256" key="2">
    <source>
        <dbReference type="ARBA" id="ARBA00023125"/>
    </source>
</evidence>
<dbReference type="PANTHER" id="PTHR30136">
    <property type="entry name" value="HELIX-TURN-HELIX TRANSCRIPTIONAL REGULATOR, ICLR FAMILY"/>
    <property type="match status" value="1"/>
</dbReference>
<dbReference type="InterPro" id="IPR029016">
    <property type="entry name" value="GAF-like_dom_sf"/>
</dbReference>
<dbReference type="SUPFAM" id="SSF55781">
    <property type="entry name" value="GAF domain-like"/>
    <property type="match status" value="1"/>
</dbReference>
<dbReference type="InterPro" id="IPR005471">
    <property type="entry name" value="Tscrpt_reg_IclR_N"/>
</dbReference>
<keyword evidence="1" id="KW-0805">Transcription regulation</keyword>
<organism evidence="6 7">
    <name type="scientific">Paracoccus limosus</name>
    <dbReference type="NCBI Taxonomy" id="913252"/>
    <lineage>
        <taxon>Bacteria</taxon>
        <taxon>Pseudomonadati</taxon>
        <taxon>Pseudomonadota</taxon>
        <taxon>Alphaproteobacteria</taxon>
        <taxon>Rhodobacterales</taxon>
        <taxon>Paracoccaceae</taxon>
        <taxon>Paracoccus</taxon>
    </lineage>
</organism>
<gene>
    <name evidence="6" type="ORF">GL279_05650</name>
</gene>
<dbReference type="Pfam" id="PF09339">
    <property type="entry name" value="HTH_IclR"/>
    <property type="match status" value="1"/>
</dbReference>
<dbReference type="InterPro" id="IPR011991">
    <property type="entry name" value="ArsR-like_HTH"/>
</dbReference>
<evidence type="ECO:0000259" key="4">
    <source>
        <dbReference type="PROSITE" id="PS51077"/>
    </source>
</evidence>
<dbReference type="Proteomes" id="UP000442533">
    <property type="component" value="Unassembled WGS sequence"/>
</dbReference>
<feature type="domain" description="IclR-ED" evidence="5">
    <location>
        <begin position="77"/>
        <end position="258"/>
    </location>
</feature>
<keyword evidence="3" id="KW-0804">Transcription</keyword>
<dbReference type="RefSeq" id="WP_155063634.1">
    <property type="nucleotide sequence ID" value="NZ_WMIF01000005.1"/>
</dbReference>
<dbReference type="EMBL" id="WMIF01000005">
    <property type="protein sequence ID" value="MTH34083.1"/>
    <property type="molecule type" value="Genomic_DNA"/>
</dbReference>
<dbReference type="Gene3D" id="1.10.10.10">
    <property type="entry name" value="Winged helix-like DNA-binding domain superfamily/Winged helix DNA-binding domain"/>
    <property type="match status" value="1"/>
</dbReference>
<dbReference type="InterPro" id="IPR036390">
    <property type="entry name" value="WH_DNA-bd_sf"/>
</dbReference>
<dbReference type="Pfam" id="PF01614">
    <property type="entry name" value="IclR_C"/>
    <property type="match status" value="1"/>
</dbReference>
<proteinExistence type="predicted"/>
<feature type="domain" description="HTH iclR-type" evidence="4">
    <location>
        <begin position="15"/>
        <end position="76"/>
    </location>
</feature>
<dbReference type="OrthoDB" id="6057486at2"/>
<dbReference type="AlphaFoldDB" id="A0A844H3H6"/>
<protein>
    <submittedName>
        <fullName evidence="6">Helix-turn-helix domain-containing protein</fullName>
    </submittedName>
</protein>
<dbReference type="GO" id="GO:0045892">
    <property type="term" value="P:negative regulation of DNA-templated transcription"/>
    <property type="evidence" value="ECO:0007669"/>
    <property type="project" value="TreeGrafter"/>
</dbReference>
<keyword evidence="7" id="KW-1185">Reference proteome</keyword>
<name>A0A844H3H6_9RHOB</name>